<sequence>MFRLYWALKCFSTKAPIQIALQKSIFLYKFNQAESLNHFFKEITLPNTSLAQQIYALKLIIENRHPHSFSPQLKIDIIVLIRKICTQTSTFDPISIVEFFNLAMELDKRSDHWYNFKLAMNDWKALKSKIIENINSDLYQKKEFISLFRSWAYFNTKIFEVENKIREIIKDKSIILDLEECMMLLEGLLDSKIKSYYVLTRDVLRRVNQARELDPKNAAKILELISCLTKIPLFHNEIQQYLNKIKSFISLWKKEEVLSVIKFYNKGEWEDLVLLEISVQKILSLMRYDQFHIKFLLNVYLELTEKEKYFTLLSELIEIVKTEIIAKMRTEMMDSGDLLTLMKSMSNVSEEVGELLKNRIENCKWLYFGHKFNVINKISHIFITKNEASIPLTDIIPIEALLNDNATSLTRKYIDIKLEILSEILHTREDLQVKLEKWKTIILNELDDIGKSDDKTRKFIIDVAEMEIPENILPYLKPIYLKILDYCDRQSNKTESAYILKDSLKLCKSDPAAWKEFYEKNSYIFQYHHIENGLKIKDLPYDIKNLLYSKLQKRIKR</sequence>
<dbReference type="Proteomes" id="UP001162131">
    <property type="component" value="Unassembled WGS sequence"/>
</dbReference>
<reference evidence="1" key="1">
    <citation type="submission" date="2021-09" db="EMBL/GenBank/DDBJ databases">
        <authorList>
            <consortium name="AG Swart"/>
            <person name="Singh M."/>
            <person name="Singh A."/>
            <person name="Seah K."/>
            <person name="Emmerich C."/>
        </authorList>
    </citation>
    <scope>NUCLEOTIDE SEQUENCE</scope>
    <source>
        <strain evidence="1">ATCC30299</strain>
    </source>
</reference>
<accession>A0AAU9IE25</accession>
<comment type="caution">
    <text evidence="1">The sequence shown here is derived from an EMBL/GenBank/DDBJ whole genome shotgun (WGS) entry which is preliminary data.</text>
</comment>
<proteinExistence type="predicted"/>
<protein>
    <submittedName>
        <fullName evidence="1">Uncharacterized protein</fullName>
    </submittedName>
</protein>
<organism evidence="1 2">
    <name type="scientific">Blepharisma stoltei</name>
    <dbReference type="NCBI Taxonomy" id="1481888"/>
    <lineage>
        <taxon>Eukaryota</taxon>
        <taxon>Sar</taxon>
        <taxon>Alveolata</taxon>
        <taxon>Ciliophora</taxon>
        <taxon>Postciliodesmatophora</taxon>
        <taxon>Heterotrichea</taxon>
        <taxon>Heterotrichida</taxon>
        <taxon>Blepharismidae</taxon>
        <taxon>Blepharisma</taxon>
    </lineage>
</organism>
<dbReference type="AlphaFoldDB" id="A0AAU9IE25"/>
<evidence type="ECO:0000313" key="1">
    <source>
        <dbReference type="EMBL" id="CAG9313219.1"/>
    </source>
</evidence>
<dbReference type="EMBL" id="CAJZBQ010000010">
    <property type="protein sequence ID" value="CAG9313219.1"/>
    <property type="molecule type" value="Genomic_DNA"/>
</dbReference>
<gene>
    <name evidence="1" type="ORF">BSTOLATCC_MIC8492</name>
</gene>
<name>A0AAU9IE25_9CILI</name>
<keyword evidence="2" id="KW-1185">Reference proteome</keyword>
<evidence type="ECO:0000313" key="2">
    <source>
        <dbReference type="Proteomes" id="UP001162131"/>
    </source>
</evidence>